<evidence type="ECO:0000256" key="1">
    <source>
        <dbReference type="ARBA" id="ARBA00004651"/>
    </source>
</evidence>
<comment type="caution">
    <text evidence="7">The sequence shown here is derived from an EMBL/GenBank/DDBJ whole genome shotgun (WGS) entry which is preliminary data.</text>
</comment>
<name>A0A1J5RJY8_9ZZZZ</name>
<organism evidence="7">
    <name type="scientific">mine drainage metagenome</name>
    <dbReference type="NCBI Taxonomy" id="410659"/>
    <lineage>
        <taxon>unclassified sequences</taxon>
        <taxon>metagenomes</taxon>
        <taxon>ecological metagenomes</taxon>
    </lineage>
</organism>
<proteinExistence type="predicted"/>
<dbReference type="CDD" id="cd06580">
    <property type="entry name" value="TM_PBP1_transp_TpRbsC_like"/>
    <property type="match status" value="1"/>
</dbReference>
<feature type="transmembrane region" description="Helical" evidence="6">
    <location>
        <begin position="95"/>
        <end position="117"/>
    </location>
</feature>
<keyword evidence="4 6" id="KW-1133">Transmembrane helix</keyword>
<protein>
    <submittedName>
        <fullName evidence="7">Branched-chain amino acid transport system / permease component</fullName>
    </submittedName>
</protein>
<accession>A0A1J5RJY8</accession>
<keyword evidence="3 6" id="KW-0812">Transmembrane</keyword>
<evidence type="ECO:0000256" key="3">
    <source>
        <dbReference type="ARBA" id="ARBA00022692"/>
    </source>
</evidence>
<comment type="subcellular location">
    <subcellularLocation>
        <location evidence="1">Cell membrane</location>
        <topology evidence="1">Multi-pass membrane protein</topology>
    </subcellularLocation>
</comment>
<evidence type="ECO:0000256" key="5">
    <source>
        <dbReference type="ARBA" id="ARBA00023136"/>
    </source>
</evidence>
<dbReference type="PANTHER" id="PTHR43370">
    <property type="entry name" value="SUGAR ABC TRANSPORTER INTEGRAL MEMBRANE PROTEIN-RELATED"/>
    <property type="match status" value="1"/>
</dbReference>
<evidence type="ECO:0000256" key="2">
    <source>
        <dbReference type="ARBA" id="ARBA00022475"/>
    </source>
</evidence>
<keyword evidence="5 6" id="KW-0472">Membrane</keyword>
<dbReference type="InterPro" id="IPR001851">
    <property type="entry name" value="ABC_transp_permease"/>
</dbReference>
<sequence length="307" mass="32074">MSVSMLLGLLSIALLTATPVLLALLGETLTQRTGIINLGVEGQMLVGAAAGFAATHASGNPWLGLLVGTCAGMALSSVHALLCLGLGVNQIASGLAVFFLGNGLSSFYGTPLVGQQINGFHSLAHGWLGRVPVVGGFLGQLTPTVYMGLFLMVASGLFLYRTQWGLVWRAAGESADALRMLGKHPVRLRLAGILLGGMFTGLAGAALSVDYTRTWVEQMTAGRGLLAVGLVIVARWNPWLSLPVALIYGLSEALALRLQSMGADISPYLLGTLPYLVPLVVLLLSYRASQRGSSMPQELAGVFRGMA</sequence>
<reference evidence="7" key="1">
    <citation type="submission" date="2016-10" db="EMBL/GenBank/DDBJ databases">
        <title>Sequence of Gallionella enrichment culture.</title>
        <authorList>
            <person name="Poehlein A."/>
            <person name="Muehling M."/>
            <person name="Daniel R."/>
        </authorList>
    </citation>
    <scope>NUCLEOTIDE SEQUENCE</scope>
</reference>
<dbReference type="AlphaFoldDB" id="A0A1J5RJY8"/>
<feature type="transmembrane region" description="Helical" evidence="6">
    <location>
        <begin position="137"/>
        <end position="160"/>
    </location>
</feature>
<evidence type="ECO:0000256" key="4">
    <source>
        <dbReference type="ARBA" id="ARBA00022989"/>
    </source>
</evidence>
<evidence type="ECO:0000313" key="7">
    <source>
        <dbReference type="EMBL" id="OIQ95778.1"/>
    </source>
</evidence>
<feature type="transmembrane region" description="Helical" evidence="6">
    <location>
        <begin position="265"/>
        <end position="286"/>
    </location>
</feature>
<dbReference type="Pfam" id="PF02653">
    <property type="entry name" value="BPD_transp_2"/>
    <property type="match status" value="1"/>
</dbReference>
<evidence type="ECO:0000256" key="6">
    <source>
        <dbReference type="SAM" id="Phobius"/>
    </source>
</evidence>
<dbReference type="GO" id="GO:0022857">
    <property type="term" value="F:transmembrane transporter activity"/>
    <property type="evidence" value="ECO:0007669"/>
    <property type="project" value="InterPro"/>
</dbReference>
<dbReference type="PANTHER" id="PTHR43370:SF2">
    <property type="entry name" value="ABC TRANSPORTER PERMEASE PROTEIN"/>
    <property type="match status" value="1"/>
</dbReference>
<dbReference type="EMBL" id="MLJW01000160">
    <property type="protein sequence ID" value="OIQ95778.1"/>
    <property type="molecule type" value="Genomic_DNA"/>
</dbReference>
<feature type="transmembrane region" description="Helical" evidence="6">
    <location>
        <begin position="188"/>
        <end position="209"/>
    </location>
</feature>
<keyword evidence="2" id="KW-1003">Cell membrane</keyword>
<gene>
    <name evidence="7" type="ORF">GALL_222370</name>
</gene>
<feature type="transmembrane region" description="Helical" evidence="6">
    <location>
        <begin position="62"/>
        <end position="88"/>
    </location>
</feature>
<dbReference type="GO" id="GO:0005886">
    <property type="term" value="C:plasma membrane"/>
    <property type="evidence" value="ECO:0007669"/>
    <property type="project" value="UniProtKB-SubCell"/>
</dbReference>